<keyword evidence="1" id="KW-0472">Membrane</keyword>
<evidence type="ECO:0000313" key="3">
    <source>
        <dbReference type="EMBL" id="SFC61586.1"/>
    </source>
</evidence>
<evidence type="ECO:0000313" key="4">
    <source>
        <dbReference type="EMBL" id="SHL64396.1"/>
    </source>
</evidence>
<dbReference type="Proteomes" id="UP000184031">
    <property type="component" value="Unassembled WGS sequence"/>
</dbReference>
<gene>
    <name evidence="3" type="ORF">SAMN04487891_11539</name>
    <name evidence="4" type="ORF">SAMN05216293_3969</name>
</gene>
<dbReference type="OrthoDB" id="1111222at2"/>
<reference evidence="4 5" key="1">
    <citation type="submission" date="2016-11" db="EMBL/GenBank/DDBJ databases">
        <authorList>
            <person name="Varghese N."/>
            <person name="Submissions S."/>
        </authorList>
    </citation>
    <scope>NUCLEOTIDE SEQUENCE [LARGE SCALE GENOMIC DNA]</scope>
    <source>
        <strain evidence="4 5">CGMCC 1.12174</strain>
        <strain evidence="3 6">DSM 26351</strain>
    </source>
</reference>
<evidence type="ECO:0000256" key="1">
    <source>
        <dbReference type="SAM" id="Phobius"/>
    </source>
</evidence>
<sequence>MDRKSKIVIAVFVLIVVGIIITEIVRPRPINWRPSYTSVDKIPFGCFVLYNELPSIFPNSTIETVDKSVYDVLIDRDSTLTSNYMFINEYIDLDQQETNQILDYVDRGNTVFIAATGFGWELMDTLNIDFGADYSLKEGTTILDLTHEKFEKEKFKLSRGAFNSYFTSVDSTKATILGHISYTIENYLDGEPDEEVTKPNLIKTRFGKGHFIISTTPQAYSNYYMLKGNSDYVAHTFSYLQDADVLYWDNYKKSGRVFIDSPMRFVLNQISLKWAYYLSILGILLFVIFKGKREQRIIPVIEPLKNSSVEFAQAVGSLYHQNKDYTDLINKKINYFLAHIRSQYHIETAQINEKTIQLLAAKAGKDIQETKVLIEYILKLKNKNAHTEQESIALNKKITAFKQ</sequence>
<dbReference type="EMBL" id="FOKU01000015">
    <property type="protein sequence ID" value="SFC61586.1"/>
    <property type="molecule type" value="Genomic_DNA"/>
</dbReference>
<organism evidence="4 5">
    <name type="scientific">Flagellimonas taeanensis</name>
    <dbReference type="NCBI Taxonomy" id="1005926"/>
    <lineage>
        <taxon>Bacteria</taxon>
        <taxon>Pseudomonadati</taxon>
        <taxon>Bacteroidota</taxon>
        <taxon>Flavobacteriia</taxon>
        <taxon>Flavobacteriales</taxon>
        <taxon>Flavobacteriaceae</taxon>
        <taxon>Flagellimonas</taxon>
    </lineage>
</organism>
<dbReference type="AlphaFoldDB" id="A0A1M7CB86"/>
<feature type="transmembrane region" description="Helical" evidence="1">
    <location>
        <begin position="7"/>
        <end position="25"/>
    </location>
</feature>
<keyword evidence="1" id="KW-0812">Transmembrane</keyword>
<proteinExistence type="predicted"/>
<feature type="domain" description="DUF4350" evidence="2">
    <location>
        <begin position="41"/>
        <end position="230"/>
    </location>
</feature>
<evidence type="ECO:0000313" key="6">
    <source>
        <dbReference type="Proteomes" id="UP000198940"/>
    </source>
</evidence>
<dbReference type="InterPro" id="IPR025646">
    <property type="entry name" value="DUF4350"/>
</dbReference>
<comment type="caution">
    <text evidence="4">The sequence shown here is derived from an EMBL/GenBank/DDBJ whole genome shotgun (WGS) entry which is preliminary data.</text>
</comment>
<name>A0A1M7CB86_9FLAO</name>
<protein>
    <recommendedName>
        <fullName evidence="2">DUF4350 domain-containing protein</fullName>
    </recommendedName>
</protein>
<feature type="transmembrane region" description="Helical" evidence="1">
    <location>
        <begin position="274"/>
        <end position="291"/>
    </location>
</feature>
<dbReference type="STRING" id="1055723.SAMN05216293_3969"/>
<dbReference type="Proteomes" id="UP000198940">
    <property type="component" value="Unassembled WGS sequence"/>
</dbReference>
<dbReference type="RefSeq" id="WP_072882837.1">
    <property type="nucleotide sequence ID" value="NZ_FOKU01000015.1"/>
</dbReference>
<evidence type="ECO:0000259" key="2">
    <source>
        <dbReference type="Pfam" id="PF14258"/>
    </source>
</evidence>
<dbReference type="Pfam" id="PF14258">
    <property type="entry name" value="DUF4350"/>
    <property type="match status" value="1"/>
</dbReference>
<dbReference type="EMBL" id="FRAT01000013">
    <property type="protein sequence ID" value="SHL64396.1"/>
    <property type="molecule type" value="Genomic_DNA"/>
</dbReference>
<keyword evidence="1" id="KW-1133">Transmembrane helix</keyword>
<keyword evidence="6" id="KW-1185">Reference proteome</keyword>
<accession>A0A1M7CB86</accession>
<evidence type="ECO:0000313" key="5">
    <source>
        <dbReference type="Proteomes" id="UP000184031"/>
    </source>
</evidence>